<feature type="chain" id="PRO_5025006109" description="Cyanovirin-N domain-containing protein" evidence="1">
    <location>
        <begin position="20"/>
        <end position="159"/>
    </location>
</feature>
<evidence type="ECO:0000313" key="2">
    <source>
        <dbReference type="EMBL" id="KAB8070485.1"/>
    </source>
</evidence>
<name>A0A5N5WRX4_9EURO</name>
<accession>A0A5N5WRX4</accession>
<gene>
    <name evidence="2" type="ORF">BDV29DRAFT_160432</name>
</gene>
<feature type="signal peptide" evidence="1">
    <location>
        <begin position="1"/>
        <end position="19"/>
    </location>
</feature>
<dbReference type="EMBL" id="ML732301">
    <property type="protein sequence ID" value="KAB8070485.1"/>
    <property type="molecule type" value="Genomic_DNA"/>
</dbReference>
<evidence type="ECO:0008006" key="4">
    <source>
        <dbReference type="Google" id="ProtNLM"/>
    </source>
</evidence>
<organism evidence="2 3">
    <name type="scientific">Aspergillus leporis</name>
    <dbReference type="NCBI Taxonomy" id="41062"/>
    <lineage>
        <taxon>Eukaryota</taxon>
        <taxon>Fungi</taxon>
        <taxon>Dikarya</taxon>
        <taxon>Ascomycota</taxon>
        <taxon>Pezizomycotina</taxon>
        <taxon>Eurotiomycetes</taxon>
        <taxon>Eurotiomycetidae</taxon>
        <taxon>Eurotiales</taxon>
        <taxon>Aspergillaceae</taxon>
        <taxon>Aspergillus</taxon>
        <taxon>Aspergillus subgen. Circumdati</taxon>
    </lineage>
</organism>
<dbReference type="Gene3D" id="2.30.60.10">
    <property type="entry name" value="Cyanovirin-N"/>
    <property type="match status" value="1"/>
</dbReference>
<keyword evidence="1" id="KW-0732">Signal</keyword>
<dbReference type="Proteomes" id="UP000326565">
    <property type="component" value="Unassembled WGS sequence"/>
</dbReference>
<evidence type="ECO:0000256" key="1">
    <source>
        <dbReference type="SAM" id="SignalP"/>
    </source>
</evidence>
<evidence type="ECO:0000313" key="3">
    <source>
        <dbReference type="Proteomes" id="UP000326565"/>
    </source>
</evidence>
<dbReference type="AlphaFoldDB" id="A0A5N5WRX4"/>
<proteinExistence type="predicted"/>
<dbReference type="InterPro" id="IPR036673">
    <property type="entry name" value="Cyanovirin-N_sf"/>
</dbReference>
<reference evidence="2 3" key="1">
    <citation type="submission" date="2019-04" db="EMBL/GenBank/DDBJ databases">
        <title>Friends and foes A comparative genomics study of 23 Aspergillus species from section Flavi.</title>
        <authorList>
            <consortium name="DOE Joint Genome Institute"/>
            <person name="Kjaerbolling I."/>
            <person name="Vesth T."/>
            <person name="Frisvad J.C."/>
            <person name="Nybo J.L."/>
            <person name="Theobald S."/>
            <person name="Kildgaard S."/>
            <person name="Isbrandt T."/>
            <person name="Kuo A."/>
            <person name="Sato A."/>
            <person name="Lyhne E.K."/>
            <person name="Kogle M.E."/>
            <person name="Wiebenga A."/>
            <person name="Kun R.S."/>
            <person name="Lubbers R.J."/>
            <person name="Makela M.R."/>
            <person name="Barry K."/>
            <person name="Chovatia M."/>
            <person name="Clum A."/>
            <person name="Daum C."/>
            <person name="Haridas S."/>
            <person name="He G."/>
            <person name="LaButti K."/>
            <person name="Lipzen A."/>
            <person name="Mondo S."/>
            <person name="Riley R."/>
            <person name="Salamov A."/>
            <person name="Simmons B.A."/>
            <person name="Magnuson J.K."/>
            <person name="Henrissat B."/>
            <person name="Mortensen U.H."/>
            <person name="Larsen T.O."/>
            <person name="Devries R.P."/>
            <person name="Grigoriev I.V."/>
            <person name="Machida M."/>
            <person name="Baker S.E."/>
            <person name="Andersen M.R."/>
        </authorList>
    </citation>
    <scope>NUCLEOTIDE SEQUENCE [LARGE SCALE GENOMIC DNA]</scope>
    <source>
        <strain evidence="2 3">CBS 151.66</strain>
    </source>
</reference>
<protein>
    <recommendedName>
        <fullName evidence="4">Cyanovirin-N domain-containing protein</fullName>
    </recommendedName>
</protein>
<keyword evidence="3" id="KW-1185">Reference proteome</keyword>
<sequence length="159" mass="17068">MHSANILFFLLASLATADGNWFKTCGEEFELQAEGRTLVATCGNGNQYPGDPNKILSIKTALDLNNCFEFAPPGGIKHAPKGGFFNPPYGCGSCWKTGNNPKDTSITCSCPDPRGDNPSIRVNLKVDLNGPIANRNGTLECFDNNGVPVEVNRAKGLDY</sequence>
<dbReference type="SUPFAM" id="SSF51322">
    <property type="entry name" value="Cyanovirin-N"/>
    <property type="match status" value="1"/>
</dbReference>